<dbReference type="InterPro" id="IPR018508">
    <property type="entry name" value="3-dehydroquinate_DH_AS"/>
</dbReference>
<dbReference type="FunFam" id="3.65.10.10:FF:000007">
    <property type="entry name" value="Pentafunctional AROM polypeptide"/>
    <property type="match status" value="1"/>
</dbReference>
<dbReference type="InterPro" id="IPR056179">
    <property type="entry name" value="DHQS_C"/>
</dbReference>
<keyword evidence="17 20" id="KW-0057">Aromatic amino acid biosynthesis</keyword>
<dbReference type="InterPro" id="IPR027417">
    <property type="entry name" value="P-loop_NTPase"/>
</dbReference>
<dbReference type="InterPro" id="IPR036968">
    <property type="entry name" value="Enolpyruvate_Tfrase_sf"/>
</dbReference>
<gene>
    <name evidence="26" type="primary">ARO1</name>
    <name evidence="26" type="ORF">AWJ20_2499</name>
</gene>
<dbReference type="HAMAP" id="MF_00222">
    <property type="entry name" value="Shikimate_DH_AroE"/>
    <property type="match status" value="1"/>
</dbReference>
<dbReference type="NCBIfam" id="TIGR01356">
    <property type="entry name" value="aroA"/>
    <property type="match status" value="1"/>
</dbReference>
<evidence type="ECO:0000256" key="20">
    <source>
        <dbReference type="RuleBase" id="RU004164"/>
    </source>
</evidence>
<dbReference type="InterPro" id="IPR031322">
    <property type="entry name" value="Shikimate/glucono_kinase"/>
</dbReference>
<dbReference type="Pfam" id="PF01488">
    <property type="entry name" value="Shikimate_DH"/>
    <property type="match status" value="1"/>
</dbReference>
<dbReference type="Gene3D" id="3.40.50.720">
    <property type="entry name" value="NAD(P)-binding Rossmann-like Domain"/>
    <property type="match status" value="1"/>
</dbReference>
<evidence type="ECO:0000256" key="5">
    <source>
        <dbReference type="ARBA" id="ARBA00009349"/>
    </source>
</evidence>
<evidence type="ECO:0000313" key="27">
    <source>
        <dbReference type="Proteomes" id="UP000189580"/>
    </source>
</evidence>
<comment type="similarity">
    <text evidence="5">In the N-terminal section; belongs to the shikimate kinase family.</text>
</comment>
<dbReference type="InterPro" id="IPR013792">
    <property type="entry name" value="RNA3'P_cycl/enolpyr_Trfase_a/b"/>
</dbReference>
<keyword evidence="15" id="KW-0521">NADP</keyword>
<keyword evidence="11" id="KW-0547">Nucleotide-binding</keyword>
<evidence type="ECO:0000259" key="21">
    <source>
        <dbReference type="Pfam" id="PF00275"/>
    </source>
</evidence>
<dbReference type="InterPro" id="IPR023193">
    <property type="entry name" value="EPSP_synthase_CS"/>
</dbReference>
<dbReference type="Gene3D" id="3.20.20.70">
    <property type="entry name" value="Aldolase class I"/>
    <property type="match status" value="1"/>
</dbReference>
<dbReference type="InterPro" id="IPR013785">
    <property type="entry name" value="Aldolase_TIM"/>
</dbReference>
<feature type="domain" description="Enolpyruvate transferase" evidence="21">
    <location>
        <begin position="167"/>
        <end position="603"/>
    </location>
</feature>
<keyword evidence="16" id="KW-0560">Oxidoreductase</keyword>
<dbReference type="Gene3D" id="3.40.50.300">
    <property type="entry name" value="P-loop containing nucleotide triphosphate hydrolases"/>
    <property type="match status" value="1"/>
</dbReference>
<dbReference type="InterPro" id="IPR036291">
    <property type="entry name" value="NAD(P)-bd_dom_sf"/>
</dbReference>
<dbReference type="Pfam" id="PF00275">
    <property type="entry name" value="EPSP_synthase"/>
    <property type="match status" value="1"/>
</dbReference>
<dbReference type="EMBL" id="CP014503">
    <property type="protein sequence ID" value="ANB14886.1"/>
    <property type="molecule type" value="Genomic_DNA"/>
</dbReference>
<proteinExistence type="inferred from homology"/>
<dbReference type="NCBIfam" id="TIGR01809">
    <property type="entry name" value="Shik-DH-AROM"/>
    <property type="match status" value="1"/>
</dbReference>
<dbReference type="InterPro" id="IPR006264">
    <property type="entry name" value="EPSP_synthase"/>
</dbReference>
<evidence type="ECO:0000256" key="17">
    <source>
        <dbReference type="ARBA" id="ARBA00023141"/>
    </source>
</evidence>
<evidence type="ECO:0000256" key="13">
    <source>
        <dbReference type="ARBA" id="ARBA00022833"/>
    </source>
</evidence>
<keyword evidence="14" id="KW-0067">ATP-binding</keyword>
<dbReference type="GO" id="GO:0009073">
    <property type="term" value="P:aromatic amino acid family biosynthetic process"/>
    <property type="evidence" value="ECO:0007669"/>
    <property type="project" value="UniProtKB-UniRule"/>
</dbReference>
<dbReference type="Pfam" id="PF24621">
    <property type="entry name" value="DHQS_C"/>
    <property type="match status" value="1"/>
</dbReference>
<dbReference type="CDD" id="cd00464">
    <property type="entry name" value="SK"/>
    <property type="match status" value="1"/>
</dbReference>
<dbReference type="InterPro" id="IPR010110">
    <property type="entry name" value="Shikimate_DH_AroM-type"/>
</dbReference>
<dbReference type="Gene3D" id="3.40.50.10860">
    <property type="entry name" value="Leucine Dehydrogenase, chain A, domain 1"/>
    <property type="match status" value="1"/>
</dbReference>
<dbReference type="GO" id="GO:0009423">
    <property type="term" value="P:chorismate biosynthetic process"/>
    <property type="evidence" value="ECO:0007669"/>
    <property type="project" value="UniProtKB-UniRule"/>
</dbReference>
<evidence type="ECO:0000256" key="11">
    <source>
        <dbReference type="ARBA" id="ARBA00022741"/>
    </source>
</evidence>
<dbReference type="SUPFAM" id="SSF53223">
    <property type="entry name" value="Aminoacid dehydrogenase-like, N-terminal domain"/>
    <property type="match status" value="1"/>
</dbReference>
<dbReference type="UniPathway" id="UPA00053">
    <property type="reaction ID" value="UER00087"/>
</dbReference>
<dbReference type="Pfam" id="PF01202">
    <property type="entry name" value="SKI"/>
    <property type="match status" value="1"/>
</dbReference>
<dbReference type="InterPro" id="IPR022893">
    <property type="entry name" value="Shikimate_DH_fam"/>
</dbReference>
<keyword evidence="12" id="KW-0418">Kinase</keyword>
<evidence type="ECO:0000256" key="18">
    <source>
        <dbReference type="ARBA" id="ARBA00023239"/>
    </source>
</evidence>
<comment type="similarity">
    <text evidence="4">In the 2nd section; belongs to the type-I 3-dehydroquinase family.</text>
</comment>
<dbReference type="FunFam" id="3.65.10.10:FF:000008">
    <property type="entry name" value="Pentafunctional AROM polypeptide"/>
    <property type="match status" value="1"/>
</dbReference>
<comment type="pathway">
    <text evidence="3 20">Metabolic intermediate biosynthesis; chorismate biosynthesis; chorismate from D-erythrose 4-phosphate and phosphoenolpyruvate: step 6/7.</text>
</comment>
<evidence type="ECO:0000256" key="3">
    <source>
        <dbReference type="ARBA" id="ARBA00004811"/>
    </source>
</evidence>
<dbReference type="InterPro" id="IPR001381">
    <property type="entry name" value="DHquinase_I"/>
</dbReference>
<keyword evidence="27" id="KW-1185">Reference proteome</keyword>
<dbReference type="KEGG" id="slb:AWJ20_2499"/>
<dbReference type="SUPFAM" id="SSF56796">
    <property type="entry name" value="Dehydroquinate synthase-like"/>
    <property type="match status" value="1"/>
</dbReference>
<dbReference type="PROSITE" id="PS00885">
    <property type="entry name" value="EPSP_SYNTHASE_2"/>
    <property type="match status" value="1"/>
</dbReference>
<dbReference type="FunFam" id="3.40.50.300:FF:001256">
    <property type="entry name" value="Pentafunctional AROM polypeptide"/>
    <property type="match status" value="1"/>
</dbReference>
<evidence type="ECO:0000256" key="19">
    <source>
        <dbReference type="ARBA" id="ARBA00044633"/>
    </source>
</evidence>
<dbReference type="GO" id="GO:0003855">
    <property type="term" value="F:3-dehydroquinate dehydratase activity"/>
    <property type="evidence" value="ECO:0007669"/>
    <property type="project" value="InterPro"/>
</dbReference>
<evidence type="ECO:0000256" key="4">
    <source>
        <dbReference type="ARBA" id="ARBA00006477"/>
    </source>
</evidence>
<comment type="cofactor">
    <cofactor evidence="1">
        <name>Zn(2+)</name>
        <dbReference type="ChEBI" id="CHEBI:29105"/>
    </cofactor>
</comment>
<name>A0A167F671_9ASCO</name>
<dbReference type="GO" id="GO:0046872">
    <property type="term" value="F:metal ion binding"/>
    <property type="evidence" value="ECO:0007669"/>
    <property type="project" value="UniProtKB-KW"/>
</dbReference>
<evidence type="ECO:0000256" key="2">
    <source>
        <dbReference type="ARBA" id="ARBA00004496"/>
    </source>
</evidence>
<comment type="similarity">
    <text evidence="6 20">Belongs to the EPSP synthase family.</text>
</comment>
<dbReference type="SUPFAM" id="SSF52540">
    <property type="entry name" value="P-loop containing nucleoside triphosphate hydrolases"/>
    <property type="match status" value="1"/>
</dbReference>
<comment type="subcellular location">
    <subcellularLocation>
        <location evidence="2">Cytoplasm</location>
    </subcellularLocation>
</comment>
<feature type="domain" description="SDH C-terminal" evidence="24">
    <location>
        <begin position="1304"/>
        <end position="1332"/>
    </location>
</feature>
<dbReference type="Pfam" id="PF08501">
    <property type="entry name" value="Shikimate_dh_N"/>
    <property type="match status" value="1"/>
</dbReference>
<dbReference type="GO" id="GO:0005524">
    <property type="term" value="F:ATP binding"/>
    <property type="evidence" value="ECO:0007669"/>
    <property type="project" value="UniProtKB-KW"/>
</dbReference>
<evidence type="ECO:0000259" key="24">
    <source>
        <dbReference type="Pfam" id="PF18317"/>
    </source>
</evidence>
<dbReference type="InterPro" id="IPR006151">
    <property type="entry name" value="Shikm_DH/Glu-tRNA_Rdtase"/>
</dbReference>
<dbReference type="PANTHER" id="PTHR21090">
    <property type="entry name" value="AROM/DEHYDROQUINATE SYNTHASE"/>
    <property type="match status" value="1"/>
</dbReference>
<organism evidence="26 27">
    <name type="scientific">Sugiyamaella lignohabitans</name>
    <dbReference type="NCBI Taxonomy" id="796027"/>
    <lineage>
        <taxon>Eukaryota</taxon>
        <taxon>Fungi</taxon>
        <taxon>Dikarya</taxon>
        <taxon>Ascomycota</taxon>
        <taxon>Saccharomycotina</taxon>
        <taxon>Dipodascomycetes</taxon>
        <taxon>Dipodascales</taxon>
        <taxon>Trichomonascaceae</taxon>
        <taxon>Sugiyamaella</taxon>
    </lineage>
</organism>
<dbReference type="EC" id="2.5.1.19" evidence="7 20"/>
<dbReference type="GO" id="GO:0008652">
    <property type="term" value="P:amino acid biosynthetic process"/>
    <property type="evidence" value="ECO:0007669"/>
    <property type="project" value="UniProtKB-KW"/>
</dbReference>
<dbReference type="SUPFAM" id="SSF55205">
    <property type="entry name" value="EPT/RTPC-like"/>
    <property type="match status" value="1"/>
</dbReference>
<dbReference type="Pfam" id="PF18317">
    <property type="entry name" value="SDH_C"/>
    <property type="match status" value="1"/>
</dbReference>
<dbReference type="GO" id="GO:0005737">
    <property type="term" value="C:cytoplasm"/>
    <property type="evidence" value="ECO:0007669"/>
    <property type="project" value="UniProtKB-SubCell"/>
</dbReference>
<keyword evidence="10" id="KW-0479">Metal-binding</keyword>
<keyword evidence="18" id="KW-0456">Lyase</keyword>
<dbReference type="RefSeq" id="XP_018737363.1">
    <property type="nucleotide sequence ID" value="XM_018879446.1"/>
</dbReference>
<dbReference type="GeneID" id="30034416"/>
<dbReference type="PRINTS" id="PR01100">
    <property type="entry name" value="SHIKIMTKNASE"/>
</dbReference>
<evidence type="ECO:0000256" key="14">
    <source>
        <dbReference type="ARBA" id="ARBA00022840"/>
    </source>
</evidence>
<evidence type="ECO:0000256" key="12">
    <source>
        <dbReference type="ARBA" id="ARBA00022777"/>
    </source>
</evidence>
<dbReference type="CDD" id="cd01556">
    <property type="entry name" value="EPSP_synthase"/>
    <property type="match status" value="1"/>
</dbReference>
<dbReference type="PROSITE" id="PS00104">
    <property type="entry name" value="EPSP_SYNTHASE_1"/>
    <property type="match status" value="1"/>
</dbReference>
<dbReference type="CDD" id="cd00502">
    <property type="entry name" value="DHQase_I"/>
    <property type="match status" value="1"/>
</dbReference>
<dbReference type="InterPro" id="IPR046346">
    <property type="entry name" value="Aminoacid_DH-like_N_sf"/>
</dbReference>
<dbReference type="SUPFAM" id="SSF51569">
    <property type="entry name" value="Aldolase"/>
    <property type="match status" value="1"/>
</dbReference>
<dbReference type="HAMAP" id="MF_00210">
    <property type="entry name" value="EPSP_synth"/>
    <property type="match status" value="1"/>
</dbReference>
<sequence length="1334" mass="144916">MIHSIVTGSVRVKAEVVTADEREGGLRNLLNFGHSIGHAFEALYMPHILHGECVSIGMVYEAELSRYLGHLSAAAVARLTKCLTAYHLPTTPDDKLVRKRSKNIVCHVDDLLRIMNVDKKNDGKKKKIVLLSEIGKTYEKQATVVADDDIRVVLSNNISVGNFAGSSPAKVIVTPPGSKSISNRALVLAGLGVGKCRIKNLLHSDDTEHMLNAVRKLQAGTVEQEEGGDVIVVTGNGGNLVVPESELYLGNAGTASRFLTTIGALIGTPASNSEEYAILTGNARMKQRPIGPLVDALRANGSDIEYVEAEGSLPLRIKSGLGLKGGRIELAATISSQYVSSILMCAPYAKEPVTLALVGGKPISQLYIDMTIAMMASFGIKVEKSTTEEYTYHIPQGVYKNPEEYVIESDASSATYPLAFAAMTGTECTVPNIGSSSLQGDARFAVDVLKPMGCTVIQTSTSTTVRGPPVGTLKPLPHVDMEPMTDAFLTASVVAAIACNNGNGTTTQITGIANQRVKECNRIDAMIHELAKFGVTCRELPDGLEIDGKPIEKQHAPEEGVHTYDDHRVAMSFSLLAAVLNEDVLITDRRCVGKTWPGWWDTLSSSFKVKLQGVDDSSATASAAKLAPNGDKTIVVIGMRGAGKTSMSKWVAASLGLKFVDLDQYMEAKLQKTIPEVIHAEGWEGFRAHELAILKDFLAQHPRGYVAACGGGVVETPEARVVLKKHMSNGNIVLHVHRNIDSIVSYLNIDKERPAYVDDIQSVWKRREHWYFECSNRFYFASQFDSDAESLKVRKSLDAYLQIITGTRPVTIPKKRSYFLSLTYEDLNSVDNFDEILEGSTAVELRVDLLRENGQVGDIPSLEYVAEQIGILRKNTLLPIIFTVRSKSQGGKFPDNSEEDAEKLIRLGYKLGVEFVDLELTLSATVLKTLVQEKGFSKIIASHHNFAGDLKWNDATWEHYYEEALRIGDIVKFVGMAKTLEDNFLLETFRRAHTRKPLIAINMGAVGQLSRVVNPVLTPVTHSALPAKAAPGQLSVKEIYEILYRIGGIESQEFFIAGHPVEHSPSPALHNSSFKVLGLPHQYSRLDTADASEVAKKIADLGTKFGGASVTIPLKVDIISHLDELSIHAKTIGAVNTISRTDDGKLVGDNTDWIGIVNALKSSGVGVVHGKGHAALIVGAGGTSRAAIYAFHQLGFDTIYILNRTSSKGEELAAEFGKQYNVKVITDKASIKSEVGTAPLVAMSCIPADKPIDAGLLESLDVLLSMQLQDSPFEKTLLDAAYKPAVTPIMTLAKESHGWNVVEGREMLLYQGIEQFKIWTGLEAPFRVARSAIN</sequence>
<reference evidence="26 27" key="1">
    <citation type="submission" date="2016-02" db="EMBL/GenBank/DDBJ databases">
        <title>Complete genome sequence and transcriptome regulation of the pentose utilising yeast Sugiyamaella lignohabitans.</title>
        <authorList>
            <person name="Bellasio M."/>
            <person name="Peymann A."/>
            <person name="Valli M."/>
            <person name="Sipitzky M."/>
            <person name="Graf A."/>
            <person name="Sauer M."/>
            <person name="Marx H."/>
            <person name="Mattanovich D."/>
        </authorList>
    </citation>
    <scope>NUCLEOTIDE SEQUENCE [LARGE SCALE GENOMIC DNA]</scope>
    <source>
        <strain evidence="26 27">CBS 10342</strain>
    </source>
</reference>
<dbReference type="PROSITE" id="PS01028">
    <property type="entry name" value="DEHYDROQUINASE_I"/>
    <property type="match status" value="1"/>
</dbReference>
<protein>
    <recommendedName>
        <fullName evidence="7 20">3-phosphoshikimate 1-carboxyvinyltransferase</fullName>
        <ecNumber evidence="7 20">2.5.1.19</ecNumber>
    </recommendedName>
</protein>
<evidence type="ECO:0000256" key="10">
    <source>
        <dbReference type="ARBA" id="ARBA00022723"/>
    </source>
</evidence>
<dbReference type="InterPro" id="IPR013708">
    <property type="entry name" value="Shikimate_DH-bd_N"/>
</dbReference>
<evidence type="ECO:0000313" key="26">
    <source>
        <dbReference type="EMBL" id="ANB14886.1"/>
    </source>
</evidence>
<evidence type="ECO:0000256" key="16">
    <source>
        <dbReference type="ARBA" id="ARBA00023002"/>
    </source>
</evidence>
<dbReference type="GO" id="GO:0004764">
    <property type="term" value="F:shikimate 3-dehydrogenase (NADP+) activity"/>
    <property type="evidence" value="ECO:0007669"/>
    <property type="project" value="InterPro"/>
</dbReference>
<dbReference type="GO" id="GO:0004765">
    <property type="term" value="F:shikimate kinase activity"/>
    <property type="evidence" value="ECO:0007669"/>
    <property type="project" value="TreeGrafter"/>
</dbReference>
<feature type="domain" description="3-dehydroquinate synthase C-terminal" evidence="25">
    <location>
        <begin position="3"/>
        <end position="121"/>
    </location>
</feature>
<evidence type="ECO:0000256" key="6">
    <source>
        <dbReference type="ARBA" id="ARBA00009948"/>
    </source>
</evidence>
<comment type="catalytic activity">
    <reaction evidence="19">
        <text>3-phosphoshikimate + phosphoenolpyruvate = 5-O-(1-carboxyvinyl)-3-phosphoshikimate + phosphate</text>
        <dbReference type="Rhea" id="RHEA:21256"/>
        <dbReference type="ChEBI" id="CHEBI:43474"/>
        <dbReference type="ChEBI" id="CHEBI:57701"/>
        <dbReference type="ChEBI" id="CHEBI:58702"/>
        <dbReference type="ChEBI" id="CHEBI:145989"/>
        <dbReference type="EC" id="2.5.1.19"/>
    </reaction>
    <physiologicalReaction direction="left-to-right" evidence="19">
        <dbReference type="Rhea" id="RHEA:21257"/>
    </physiologicalReaction>
</comment>
<dbReference type="NCBIfam" id="TIGR01093">
    <property type="entry name" value="aroD"/>
    <property type="match status" value="1"/>
</dbReference>
<evidence type="ECO:0000256" key="7">
    <source>
        <dbReference type="ARBA" id="ARBA00012450"/>
    </source>
</evidence>
<evidence type="ECO:0000256" key="1">
    <source>
        <dbReference type="ARBA" id="ARBA00001947"/>
    </source>
</evidence>
<evidence type="ECO:0000256" key="9">
    <source>
        <dbReference type="ARBA" id="ARBA00022679"/>
    </source>
</evidence>
<dbReference type="InterPro" id="IPR000623">
    <property type="entry name" value="Shikimate_kinase/TSH1"/>
</dbReference>
<dbReference type="GO" id="GO:0003866">
    <property type="term" value="F:3-phosphoshikimate 1-carboxyvinyltransferase activity"/>
    <property type="evidence" value="ECO:0007669"/>
    <property type="project" value="UniProtKB-UniRule"/>
</dbReference>
<dbReference type="OrthoDB" id="197068at2759"/>
<evidence type="ECO:0000259" key="23">
    <source>
        <dbReference type="Pfam" id="PF08501"/>
    </source>
</evidence>
<keyword evidence="13" id="KW-0862">Zinc</keyword>
<evidence type="ECO:0000256" key="15">
    <source>
        <dbReference type="ARBA" id="ARBA00022857"/>
    </source>
</evidence>
<dbReference type="FunFam" id="3.20.20.70:FF:000135">
    <property type="entry name" value="Pentafunctional AROM polypeptide"/>
    <property type="match status" value="1"/>
</dbReference>
<dbReference type="Gene3D" id="1.20.1090.10">
    <property type="entry name" value="Dehydroquinate synthase-like - alpha domain"/>
    <property type="match status" value="1"/>
</dbReference>
<keyword evidence="8 20" id="KW-0028">Amino-acid biosynthesis</keyword>
<evidence type="ECO:0000259" key="22">
    <source>
        <dbReference type="Pfam" id="PF01488"/>
    </source>
</evidence>
<evidence type="ECO:0000259" key="25">
    <source>
        <dbReference type="Pfam" id="PF24621"/>
    </source>
</evidence>
<dbReference type="HAMAP" id="MF_00109">
    <property type="entry name" value="Shikimate_kinase"/>
    <property type="match status" value="1"/>
</dbReference>
<dbReference type="Gene3D" id="3.65.10.10">
    <property type="entry name" value="Enolpyruvate transferase domain"/>
    <property type="match status" value="2"/>
</dbReference>
<dbReference type="InterPro" id="IPR041121">
    <property type="entry name" value="SDH_C"/>
</dbReference>
<dbReference type="PANTHER" id="PTHR21090:SF5">
    <property type="entry name" value="PENTAFUNCTIONAL AROM POLYPEPTIDE"/>
    <property type="match status" value="1"/>
</dbReference>
<feature type="domain" description="Quinate/shikimate 5-dehydrogenase/glutamyl-tRNA reductase" evidence="22">
    <location>
        <begin position="1171"/>
        <end position="1227"/>
    </location>
</feature>
<dbReference type="Proteomes" id="UP000189580">
    <property type="component" value="Chromosome b"/>
</dbReference>
<keyword evidence="9 20" id="KW-0808">Transferase</keyword>
<dbReference type="Pfam" id="PF01487">
    <property type="entry name" value="DHquinase_I"/>
    <property type="match status" value="1"/>
</dbReference>
<accession>A0A167F671</accession>
<evidence type="ECO:0000256" key="8">
    <source>
        <dbReference type="ARBA" id="ARBA00022605"/>
    </source>
</evidence>
<dbReference type="InterPro" id="IPR001986">
    <property type="entry name" value="Enolpyruvate_Tfrase_dom"/>
</dbReference>
<dbReference type="SUPFAM" id="SSF51735">
    <property type="entry name" value="NAD(P)-binding Rossmann-fold domains"/>
    <property type="match status" value="1"/>
</dbReference>
<feature type="domain" description="Shikimate dehydrogenase substrate binding N-terminal" evidence="23">
    <location>
        <begin position="1056"/>
        <end position="1138"/>
    </location>
</feature>
<dbReference type="CDD" id="cd01065">
    <property type="entry name" value="NAD_bind_Shikimate_DH"/>
    <property type="match status" value="1"/>
</dbReference>